<evidence type="ECO:0000256" key="2">
    <source>
        <dbReference type="SAM" id="Phobius"/>
    </source>
</evidence>
<keyword evidence="2" id="KW-0472">Membrane</keyword>
<keyword evidence="2" id="KW-0812">Transmembrane</keyword>
<evidence type="ECO:0008006" key="5">
    <source>
        <dbReference type="Google" id="ProtNLM"/>
    </source>
</evidence>
<organism evidence="3 4">
    <name type="scientific">Roseovarius indicus</name>
    <dbReference type="NCBI Taxonomy" id="540747"/>
    <lineage>
        <taxon>Bacteria</taxon>
        <taxon>Pseudomonadati</taxon>
        <taxon>Pseudomonadota</taxon>
        <taxon>Alphaproteobacteria</taxon>
        <taxon>Rhodobacterales</taxon>
        <taxon>Roseobacteraceae</taxon>
        <taxon>Roseovarius</taxon>
    </lineage>
</organism>
<evidence type="ECO:0000313" key="4">
    <source>
        <dbReference type="Proteomes" id="UP000325785"/>
    </source>
</evidence>
<proteinExistence type="predicted"/>
<gene>
    <name evidence="3" type="ORF">RIdsm_03012</name>
</gene>
<sequence length="252" mass="27820">MVVPIKNERWLDHTGLNLIRIVIGSYFMAISLGLITGVDQSALFRPWLDAQTAQLAGTGVLFSLSMIFMSGVFLRMAALTLALFVLCSSAVGSFLSFEPQPISSFWRDLALVCAVLMSYSSLRRHELRNAALLMRRRAARIKRGKFSTVTPRRVSVQGKPASKPAAKAARRHEKAPDYDRALRPLIAPTGPIQRPETLADARSKSIAAQARNNQPDARAQRAEKAQTVAKRLRLTPPPLDGDEDIDNIFSNI</sequence>
<dbReference type="EMBL" id="CP031598">
    <property type="protein sequence ID" value="QEW27201.1"/>
    <property type="molecule type" value="Genomic_DNA"/>
</dbReference>
<dbReference type="Proteomes" id="UP000325785">
    <property type="component" value="Chromosome"/>
</dbReference>
<evidence type="ECO:0000256" key="1">
    <source>
        <dbReference type="SAM" id="MobiDB-lite"/>
    </source>
</evidence>
<protein>
    <recommendedName>
        <fullName evidence="5">DoxX family protein</fullName>
    </recommendedName>
</protein>
<dbReference type="KEGG" id="rid:RIdsm_03012"/>
<feature type="transmembrane region" description="Helical" evidence="2">
    <location>
        <begin position="59"/>
        <end position="85"/>
    </location>
</feature>
<feature type="region of interest" description="Disordered" evidence="1">
    <location>
        <begin position="152"/>
        <end position="176"/>
    </location>
</feature>
<keyword evidence="2" id="KW-1133">Transmembrane helix</keyword>
<name>A0A5P3ADB9_9RHOB</name>
<accession>A0A5P3ADB9</accession>
<feature type="transmembrane region" description="Helical" evidence="2">
    <location>
        <begin position="18"/>
        <end position="38"/>
    </location>
</feature>
<feature type="region of interest" description="Disordered" evidence="1">
    <location>
        <begin position="189"/>
        <end position="252"/>
    </location>
</feature>
<reference evidence="3 4" key="1">
    <citation type="submission" date="2018-08" db="EMBL/GenBank/DDBJ databases">
        <title>Genetic Globetrotter - A new plasmid hitch-hiking vast phylogenetic and geographic distances.</title>
        <authorList>
            <person name="Vollmers J."/>
            <person name="Petersen J."/>
        </authorList>
    </citation>
    <scope>NUCLEOTIDE SEQUENCE [LARGE SCALE GENOMIC DNA]</scope>
    <source>
        <strain evidence="3 4">DSM 26383</strain>
    </source>
</reference>
<evidence type="ECO:0000313" key="3">
    <source>
        <dbReference type="EMBL" id="QEW27201.1"/>
    </source>
</evidence>
<dbReference type="AlphaFoldDB" id="A0A5P3ADB9"/>